<proteinExistence type="predicted"/>
<comment type="caution">
    <text evidence="2">The sequence shown here is derived from an EMBL/GenBank/DDBJ whole genome shotgun (WGS) entry which is preliminary data.</text>
</comment>
<organism evidence="2 3">
    <name type="scientific">Deinococcus aerolatus</name>
    <dbReference type="NCBI Taxonomy" id="522487"/>
    <lineage>
        <taxon>Bacteria</taxon>
        <taxon>Thermotogati</taxon>
        <taxon>Deinococcota</taxon>
        <taxon>Deinococci</taxon>
        <taxon>Deinococcales</taxon>
        <taxon>Deinococcaceae</taxon>
        <taxon>Deinococcus</taxon>
    </lineage>
</organism>
<accession>A0ABQ2GER0</accession>
<sequence>MAGYPLRHLELGPKPDNNDRIGSQHSTLPRGLQQHSVPSAPHFNTHTERHFGTLMMHLTGRLNVPRHVRVSQSGQHRPQRLREHPEVMVARQFAPVRAPF</sequence>
<gene>
    <name evidence="2" type="ORF">GCM10010840_33500</name>
</gene>
<evidence type="ECO:0000313" key="2">
    <source>
        <dbReference type="EMBL" id="GGL92654.1"/>
    </source>
</evidence>
<evidence type="ECO:0000313" key="3">
    <source>
        <dbReference type="Proteomes" id="UP000639973"/>
    </source>
</evidence>
<name>A0ABQ2GER0_9DEIO</name>
<evidence type="ECO:0000256" key="1">
    <source>
        <dbReference type="SAM" id="MobiDB-lite"/>
    </source>
</evidence>
<feature type="compositionally biased region" description="Polar residues" evidence="1">
    <location>
        <begin position="20"/>
        <end position="37"/>
    </location>
</feature>
<feature type="region of interest" description="Disordered" evidence="1">
    <location>
        <begin position="1"/>
        <end position="39"/>
    </location>
</feature>
<dbReference type="EMBL" id="BMOL01000024">
    <property type="protein sequence ID" value="GGL92654.1"/>
    <property type="molecule type" value="Genomic_DNA"/>
</dbReference>
<dbReference type="Proteomes" id="UP000639973">
    <property type="component" value="Unassembled WGS sequence"/>
</dbReference>
<keyword evidence="3" id="KW-1185">Reference proteome</keyword>
<feature type="compositionally biased region" description="Basic and acidic residues" evidence="1">
    <location>
        <begin position="7"/>
        <end position="19"/>
    </location>
</feature>
<protein>
    <submittedName>
        <fullName evidence="2">Uncharacterized protein</fullName>
    </submittedName>
</protein>
<reference evidence="3" key="1">
    <citation type="journal article" date="2019" name="Int. J. Syst. Evol. Microbiol.">
        <title>The Global Catalogue of Microorganisms (GCM) 10K type strain sequencing project: providing services to taxonomists for standard genome sequencing and annotation.</title>
        <authorList>
            <consortium name="The Broad Institute Genomics Platform"/>
            <consortium name="The Broad Institute Genome Sequencing Center for Infectious Disease"/>
            <person name="Wu L."/>
            <person name="Ma J."/>
        </authorList>
    </citation>
    <scope>NUCLEOTIDE SEQUENCE [LARGE SCALE GENOMIC DNA]</scope>
    <source>
        <strain evidence="3">JCM 15442</strain>
    </source>
</reference>